<dbReference type="PANTHER" id="PTHR43544:SF12">
    <property type="entry name" value="NAD(P)-BINDING ROSSMANN-FOLD SUPERFAMILY PROTEIN"/>
    <property type="match status" value="1"/>
</dbReference>
<dbReference type="OrthoDB" id="9785826at2"/>
<gene>
    <name evidence="1" type="ORF">FM042_09115</name>
</gene>
<dbReference type="InterPro" id="IPR051468">
    <property type="entry name" value="Fungal_SecMetab_SDRs"/>
</dbReference>
<protein>
    <submittedName>
        <fullName evidence="1">SDR family NAD(P)-dependent oxidoreductase</fullName>
    </submittedName>
</protein>
<dbReference type="InterPro" id="IPR036291">
    <property type="entry name" value="NAD(P)-bd_dom_sf"/>
</dbReference>
<dbReference type="RefSeq" id="WP_143236123.1">
    <property type="nucleotide sequence ID" value="NZ_VJWL01000003.1"/>
</dbReference>
<organism evidence="1 2">
    <name type="scientific">Aliidiomarina halalkaliphila</name>
    <dbReference type="NCBI Taxonomy" id="2593535"/>
    <lineage>
        <taxon>Bacteria</taxon>
        <taxon>Pseudomonadati</taxon>
        <taxon>Pseudomonadota</taxon>
        <taxon>Gammaproteobacteria</taxon>
        <taxon>Alteromonadales</taxon>
        <taxon>Idiomarinaceae</taxon>
        <taxon>Aliidiomarina</taxon>
    </lineage>
</organism>
<dbReference type="GO" id="GO:0005737">
    <property type="term" value="C:cytoplasm"/>
    <property type="evidence" value="ECO:0007669"/>
    <property type="project" value="TreeGrafter"/>
</dbReference>
<dbReference type="InterPro" id="IPR002347">
    <property type="entry name" value="SDR_fam"/>
</dbReference>
<dbReference type="Pfam" id="PF00106">
    <property type="entry name" value="adh_short"/>
    <property type="match status" value="1"/>
</dbReference>
<comment type="caution">
    <text evidence="1">The sequence shown here is derived from an EMBL/GenBank/DDBJ whole genome shotgun (WGS) entry which is preliminary data.</text>
</comment>
<dbReference type="AlphaFoldDB" id="A0A552WZT5"/>
<reference evidence="1 2" key="1">
    <citation type="submission" date="2019-07" db="EMBL/GenBank/DDBJ databases">
        <authorList>
            <person name="Yang M."/>
            <person name="Zhao D."/>
            <person name="Xiang H."/>
        </authorList>
    </citation>
    <scope>NUCLEOTIDE SEQUENCE [LARGE SCALE GENOMIC DNA]</scope>
    <source>
        <strain evidence="1 2">IM1326</strain>
    </source>
</reference>
<dbReference type="GO" id="GO:0016491">
    <property type="term" value="F:oxidoreductase activity"/>
    <property type="evidence" value="ECO:0007669"/>
    <property type="project" value="TreeGrafter"/>
</dbReference>
<dbReference type="Proteomes" id="UP000320359">
    <property type="component" value="Unassembled WGS sequence"/>
</dbReference>
<dbReference type="EMBL" id="VJWL01000003">
    <property type="protein sequence ID" value="TRW48331.1"/>
    <property type="molecule type" value="Genomic_DNA"/>
</dbReference>
<sequence>MAVYAVFGSGGGLGEALVRALYERDPEAEIHGFSRRPCPDQLADITNLIWHQYTGEVLDAAAAAVQKWQQEGVFLNGVISTIGWLHRIDADHGEWQPERRLEQLNSEQLQEYFRVNATIPALLIQILKPVLAKKKRCFVVQLGAKVGSIGDNQLGGWYGYRASKAALNMLFKTAAIELKRTHKLLTLAVIHPGTTDTPLSEPFQDRLPKDKLYSPEQSAQRICSVIWNLTPQESGDFWFWDGERLPW</sequence>
<dbReference type="PRINTS" id="PR00081">
    <property type="entry name" value="GDHRDH"/>
</dbReference>
<keyword evidence="2" id="KW-1185">Reference proteome</keyword>
<evidence type="ECO:0000313" key="1">
    <source>
        <dbReference type="EMBL" id="TRW48331.1"/>
    </source>
</evidence>
<dbReference type="PANTHER" id="PTHR43544">
    <property type="entry name" value="SHORT-CHAIN DEHYDROGENASE/REDUCTASE"/>
    <property type="match status" value="1"/>
</dbReference>
<name>A0A552WZT5_9GAMM</name>
<proteinExistence type="predicted"/>
<dbReference type="SUPFAM" id="SSF51735">
    <property type="entry name" value="NAD(P)-binding Rossmann-fold domains"/>
    <property type="match status" value="1"/>
</dbReference>
<accession>A0A552WZT5</accession>
<evidence type="ECO:0000313" key="2">
    <source>
        <dbReference type="Proteomes" id="UP000320359"/>
    </source>
</evidence>
<dbReference type="Gene3D" id="3.40.50.720">
    <property type="entry name" value="NAD(P)-binding Rossmann-like Domain"/>
    <property type="match status" value="1"/>
</dbReference>